<keyword evidence="3" id="KW-1185">Reference proteome</keyword>
<evidence type="ECO:0000313" key="2">
    <source>
        <dbReference type="EMBL" id="WWT53509.1"/>
    </source>
</evidence>
<sequence length="291" mass="32914">MQISGILSSPFQKKLFLFITLFILFVSICIIFLVSALAPPTPIWNAFSNLLTSVVASGAFALISAFFITYLFVDPNDLATKSAVLPQDIEGALANIAASASEYSVFVRTGRYFRSKIMPTLVEQARRSRRKMRMRIVLLDLRDAEVCNRYANFRRNSSFDKCLWSTDYVRTEVLATILSLIQASQENPDLIDIELFLSTRLSTFRIEGTLDELLVTREDPKDIAMRYRKADRDYSAFSTELDWICAEADRVENLTDGTFPTAITSIFDDKEVMDLEDAAKLSLSKPSPYAR</sequence>
<feature type="transmembrane region" description="Helical" evidence="1">
    <location>
        <begin position="15"/>
        <end position="38"/>
    </location>
</feature>
<keyword evidence="1" id="KW-0472">Membrane</keyword>
<keyword evidence="1" id="KW-1133">Transmembrane helix</keyword>
<dbReference type="Proteomes" id="UP001363460">
    <property type="component" value="Chromosome"/>
</dbReference>
<dbReference type="RefSeq" id="WP_338575302.1">
    <property type="nucleotide sequence ID" value="NZ_CP146369.1"/>
</dbReference>
<proteinExistence type="predicted"/>
<reference evidence="2 3" key="1">
    <citation type="submission" date="2024-02" db="EMBL/GenBank/DDBJ databases">
        <title>Distribution and functional of Brevundimonas-related endobacteria within Verticillium dahliae.</title>
        <authorList>
            <person name="Zeng H."/>
        </authorList>
    </citation>
    <scope>NUCLEOTIDE SEQUENCE [LARGE SCALE GENOMIC DNA]</scope>
    <source>
        <strain evidence="2 3">TRM 44200</strain>
    </source>
</reference>
<protein>
    <submittedName>
        <fullName evidence="2">Uncharacterized protein</fullName>
    </submittedName>
</protein>
<evidence type="ECO:0000256" key="1">
    <source>
        <dbReference type="SAM" id="Phobius"/>
    </source>
</evidence>
<accession>A0ABZ2ICJ5</accession>
<feature type="transmembrane region" description="Helical" evidence="1">
    <location>
        <begin position="50"/>
        <end position="73"/>
    </location>
</feature>
<keyword evidence="1" id="KW-0812">Transmembrane</keyword>
<organism evidence="2 3">
    <name type="scientific">Brevundimonas olei</name>
    <dbReference type="NCBI Taxonomy" id="657642"/>
    <lineage>
        <taxon>Bacteria</taxon>
        <taxon>Pseudomonadati</taxon>
        <taxon>Pseudomonadota</taxon>
        <taxon>Alphaproteobacteria</taxon>
        <taxon>Caulobacterales</taxon>
        <taxon>Caulobacteraceae</taxon>
        <taxon>Brevundimonas</taxon>
    </lineage>
</organism>
<dbReference type="EMBL" id="CP146369">
    <property type="protein sequence ID" value="WWT53509.1"/>
    <property type="molecule type" value="Genomic_DNA"/>
</dbReference>
<name>A0ABZ2ICJ5_9CAUL</name>
<gene>
    <name evidence="2" type="ORF">V8J38_09550</name>
</gene>
<evidence type="ECO:0000313" key="3">
    <source>
        <dbReference type="Proteomes" id="UP001363460"/>
    </source>
</evidence>